<evidence type="ECO:0000256" key="1">
    <source>
        <dbReference type="SAM" id="MobiDB-lite"/>
    </source>
</evidence>
<evidence type="ECO:0000259" key="4">
    <source>
        <dbReference type="Pfam" id="PF14283"/>
    </source>
</evidence>
<feature type="signal peptide" evidence="3">
    <location>
        <begin position="1"/>
        <end position="24"/>
    </location>
</feature>
<dbReference type="AlphaFoldDB" id="A0A3E5A202"/>
<feature type="chain" id="PRO_5017588253" evidence="3">
    <location>
        <begin position="25"/>
        <end position="499"/>
    </location>
</feature>
<evidence type="ECO:0000313" key="5">
    <source>
        <dbReference type="EMBL" id="RGN01827.1"/>
    </source>
</evidence>
<feature type="compositionally biased region" description="Low complexity" evidence="1">
    <location>
        <begin position="293"/>
        <end position="306"/>
    </location>
</feature>
<evidence type="ECO:0000313" key="6">
    <source>
        <dbReference type="Proteomes" id="UP000261222"/>
    </source>
</evidence>
<feature type="compositionally biased region" description="Polar residues" evidence="1">
    <location>
        <begin position="321"/>
        <end position="333"/>
    </location>
</feature>
<feature type="compositionally biased region" description="Polar residues" evidence="1">
    <location>
        <begin position="260"/>
        <end position="269"/>
    </location>
</feature>
<gene>
    <name evidence="5" type="ORF">DXB81_17315</name>
</gene>
<feature type="region of interest" description="Disordered" evidence="1">
    <location>
        <begin position="253"/>
        <end position="335"/>
    </location>
</feature>
<feature type="compositionally biased region" description="Acidic residues" evidence="1">
    <location>
        <begin position="461"/>
        <end position="499"/>
    </location>
</feature>
<accession>A0A3E5A202</accession>
<reference evidence="5 6" key="1">
    <citation type="submission" date="2018-08" db="EMBL/GenBank/DDBJ databases">
        <title>A genome reference for cultivated species of the human gut microbiota.</title>
        <authorList>
            <person name="Zou Y."/>
            <person name="Xue W."/>
            <person name="Luo G."/>
        </authorList>
    </citation>
    <scope>NUCLEOTIDE SEQUENCE [LARGE SCALE GENOMIC DNA]</scope>
    <source>
        <strain evidence="5 6">OM06-11AA</strain>
    </source>
</reference>
<feature type="region of interest" description="Disordered" evidence="1">
    <location>
        <begin position="459"/>
        <end position="499"/>
    </location>
</feature>
<proteinExistence type="predicted"/>
<comment type="caution">
    <text evidence="5">The sequence shown here is derived from an EMBL/GenBank/DDBJ whole genome shotgun (WGS) entry which is preliminary data.</text>
</comment>
<feature type="transmembrane region" description="Helical" evidence="2">
    <location>
        <begin position="431"/>
        <end position="450"/>
    </location>
</feature>
<dbReference type="InterPro" id="IPR025376">
    <property type="entry name" value="CD1107-like_dom"/>
</dbReference>
<keyword evidence="3" id="KW-0732">Signal</keyword>
<dbReference type="Pfam" id="PF14283">
    <property type="entry name" value="CD1107-like"/>
    <property type="match status" value="1"/>
</dbReference>
<dbReference type="EMBL" id="QSUB01000013">
    <property type="protein sequence ID" value="RGN01827.1"/>
    <property type="molecule type" value="Genomic_DNA"/>
</dbReference>
<evidence type="ECO:0000256" key="3">
    <source>
        <dbReference type="SAM" id="SignalP"/>
    </source>
</evidence>
<name>A0A3E5A202_9FIRM</name>
<evidence type="ECO:0000256" key="2">
    <source>
        <dbReference type="SAM" id="Phobius"/>
    </source>
</evidence>
<feature type="compositionally biased region" description="Polar residues" evidence="1">
    <location>
        <begin position="278"/>
        <end position="291"/>
    </location>
</feature>
<dbReference type="Proteomes" id="UP000261222">
    <property type="component" value="Unassembled WGS sequence"/>
</dbReference>
<feature type="domain" description="Mobile element protein CD1107-like" evidence="4">
    <location>
        <begin position="333"/>
        <end position="456"/>
    </location>
</feature>
<dbReference type="RefSeq" id="WP_117739746.1">
    <property type="nucleotide sequence ID" value="NZ_JBCJBW010000039.1"/>
</dbReference>
<sequence length="499" mass="54736">MKKFHKRAAVFLTAATLAGLPAGAFFYSSPGSLTVWADNVEVESSEESSPEDVDFSDGSEAEILADPVEQAQEDAGNDVTETPEVGITFTEPEGWQTDTATVKIQVEDIKNTGAFSIAKVEARLSENGGWSDITGNMEVSISSNCSVYVRVTDQNGNTYEQNRYIECFDKTKPTIIAAAKNGILIVQGVDAESGIAALYVNGNEFTELTNNTLNVRLQKADTSYEYFTLQAKDKAGNMSEIYKVGNPYYENPDAVKENTEVSGTEQNVASLPADGTASKPTSATATVTEHQTTNETATAPTEPENTGNETDTEADTGRVQGESSASGMTTGTVQDKGGKEFYTIKTKSDKVFYLIVDKDKTDENVYLLTEVGENDLLNFTDTNMVTLPQNQAIAESALPLETEKITETPEPEVTIIPEEKEEPEKKSNNSGTILLMLLVLAGVCGAYYYWKFMKGRNTSFDYEEDEDDDEEEEDTIREDDEELEEYEMEGEVEDEESEE</sequence>
<protein>
    <submittedName>
        <fullName evidence="5">DUF4366 domain-containing protein</fullName>
    </submittedName>
</protein>
<keyword evidence="2" id="KW-0472">Membrane</keyword>
<organism evidence="5 6">
    <name type="scientific">Blautia obeum</name>
    <dbReference type="NCBI Taxonomy" id="40520"/>
    <lineage>
        <taxon>Bacteria</taxon>
        <taxon>Bacillati</taxon>
        <taxon>Bacillota</taxon>
        <taxon>Clostridia</taxon>
        <taxon>Lachnospirales</taxon>
        <taxon>Lachnospiraceae</taxon>
        <taxon>Blautia</taxon>
    </lineage>
</organism>
<keyword evidence="2" id="KW-0812">Transmembrane</keyword>
<keyword evidence="2" id="KW-1133">Transmembrane helix</keyword>